<dbReference type="Pfam" id="PF01177">
    <property type="entry name" value="Asp_Glu_race"/>
    <property type="match status" value="1"/>
</dbReference>
<dbReference type="InterPro" id="IPR001920">
    <property type="entry name" value="Asp/Glu_race"/>
</dbReference>
<proteinExistence type="predicted"/>
<name>A0A1F6EHU6_9BACT</name>
<comment type="caution">
    <text evidence="2">The sequence shown here is derived from an EMBL/GenBank/DDBJ whole genome shotgun (WGS) entry which is preliminary data.</text>
</comment>
<dbReference type="InterPro" id="IPR015942">
    <property type="entry name" value="Asp/Glu/hydantoin_racemase"/>
</dbReference>
<organism evidence="2 3">
    <name type="scientific">Candidatus Kaiserbacteria bacterium RIFCSPLOWO2_01_FULL_53_17</name>
    <dbReference type="NCBI Taxonomy" id="1798511"/>
    <lineage>
        <taxon>Bacteria</taxon>
        <taxon>Candidatus Kaiseribacteriota</taxon>
    </lineage>
</organism>
<keyword evidence="1" id="KW-0413">Isomerase</keyword>
<dbReference type="SUPFAM" id="SSF53681">
    <property type="entry name" value="Aspartate/glutamate racemase"/>
    <property type="match status" value="2"/>
</dbReference>
<sequence>MIGLFDSGSGGLSVLQAIRKRKPTTDVVYFGDIKHAPYGTRPEHELVHLTTDGLRTLRMFGAQEIVSACNTVAPTVLKHGAEGADVIEMTRPAARAMRQYAGGRVLLLATPATVTSRIYESAFGGMVVLDQHPIRDLEGAIEFGAHDDKIRDIVRSELSKRWGQSFDYLFLGCTHFPFVRSIIEEEARAVFGAVDIIDPADAVAEETERRFDTSGSGETYFRASEDSEHFRRRIRELFPEYEETIKIL</sequence>
<gene>
    <name evidence="2" type="ORF">A3A38_01755</name>
</gene>
<dbReference type="GO" id="GO:0047661">
    <property type="term" value="F:amino-acid racemase activity"/>
    <property type="evidence" value="ECO:0007669"/>
    <property type="project" value="InterPro"/>
</dbReference>
<dbReference type="AlphaFoldDB" id="A0A1F6EHU6"/>
<dbReference type="EMBL" id="MFLY01000006">
    <property type="protein sequence ID" value="OGG73198.1"/>
    <property type="molecule type" value="Genomic_DNA"/>
</dbReference>
<evidence type="ECO:0000313" key="3">
    <source>
        <dbReference type="Proteomes" id="UP000177306"/>
    </source>
</evidence>
<dbReference type="PANTHER" id="PTHR21198:SF7">
    <property type="entry name" value="ASPARTATE-GLUTAMATE RACEMASE FAMILY"/>
    <property type="match status" value="1"/>
</dbReference>
<accession>A0A1F6EHU6</accession>
<protein>
    <submittedName>
        <fullName evidence="2">Uncharacterized protein</fullName>
    </submittedName>
</protein>
<evidence type="ECO:0000256" key="1">
    <source>
        <dbReference type="ARBA" id="ARBA00023235"/>
    </source>
</evidence>
<reference evidence="2 3" key="1">
    <citation type="journal article" date="2016" name="Nat. Commun.">
        <title>Thousands of microbial genomes shed light on interconnected biogeochemical processes in an aquifer system.</title>
        <authorList>
            <person name="Anantharaman K."/>
            <person name="Brown C.T."/>
            <person name="Hug L.A."/>
            <person name="Sharon I."/>
            <person name="Castelle C.J."/>
            <person name="Probst A.J."/>
            <person name="Thomas B.C."/>
            <person name="Singh A."/>
            <person name="Wilkins M.J."/>
            <person name="Karaoz U."/>
            <person name="Brodie E.L."/>
            <person name="Williams K.H."/>
            <person name="Hubbard S.S."/>
            <person name="Banfield J.F."/>
        </authorList>
    </citation>
    <scope>NUCLEOTIDE SEQUENCE [LARGE SCALE GENOMIC DNA]</scope>
</reference>
<evidence type="ECO:0000313" key="2">
    <source>
        <dbReference type="EMBL" id="OGG73198.1"/>
    </source>
</evidence>
<dbReference type="Gene3D" id="3.40.50.1860">
    <property type="match status" value="2"/>
</dbReference>
<dbReference type="Proteomes" id="UP000177306">
    <property type="component" value="Unassembled WGS sequence"/>
</dbReference>
<dbReference type="PANTHER" id="PTHR21198">
    <property type="entry name" value="GLUTAMATE RACEMASE"/>
    <property type="match status" value="1"/>
</dbReference>